<dbReference type="InterPro" id="IPR044068">
    <property type="entry name" value="CB"/>
</dbReference>
<dbReference type="KEGG" id="bgy:BGLY_2002"/>
<keyword evidence="2" id="KW-0229">DNA integration</keyword>
<dbReference type="GO" id="GO:0003677">
    <property type="term" value="F:DNA binding"/>
    <property type="evidence" value="ECO:0007669"/>
    <property type="project" value="UniProtKB-UniRule"/>
</dbReference>
<evidence type="ECO:0000256" key="4">
    <source>
        <dbReference type="ARBA" id="ARBA00023172"/>
    </source>
</evidence>
<dbReference type="GO" id="GO:0015074">
    <property type="term" value="P:DNA integration"/>
    <property type="evidence" value="ECO:0007669"/>
    <property type="project" value="UniProtKB-KW"/>
</dbReference>
<dbReference type="InterPro" id="IPR013762">
    <property type="entry name" value="Integrase-like_cat_sf"/>
</dbReference>
<comment type="similarity">
    <text evidence="1">Belongs to the 'phage' integrase family.</text>
</comment>
<gene>
    <name evidence="8" type="ORF">EQZ20_10260</name>
</gene>
<evidence type="ECO:0000313" key="9">
    <source>
        <dbReference type="Proteomes" id="UP000288675"/>
    </source>
</evidence>
<dbReference type="PROSITE" id="PS51900">
    <property type="entry name" value="CB"/>
    <property type="match status" value="1"/>
</dbReference>
<dbReference type="InterPro" id="IPR050090">
    <property type="entry name" value="Tyrosine_recombinase_XerCD"/>
</dbReference>
<dbReference type="InterPro" id="IPR004107">
    <property type="entry name" value="Integrase_SAM-like_N"/>
</dbReference>
<feature type="domain" description="Core-binding (CB)" evidence="7">
    <location>
        <begin position="27"/>
        <end position="119"/>
    </location>
</feature>
<dbReference type="Pfam" id="PF02899">
    <property type="entry name" value="Phage_int_SAM_1"/>
    <property type="match status" value="1"/>
</dbReference>
<evidence type="ECO:0000259" key="7">
    <source>
        <dbReference type="PROSITE" id="PS51900"/>
    </source>
</evidence>
<name>A0AAJ3YXT6_9BACI</name>
<feature type="domain" description="Tyr recombinase" evidence="6">
    <location>
        <begin position="141"/>
        <end position="325"/>
    </location>
</feature>
<dbReference type="RefSeq" id="WP_065894448.1">
    <property type="nucleotide sequence ID" value="NZ_CP035232.1"/>
</dbReference>
<dbReference type="InterPro" id="IPR010998">
    <property type="entry name" value="Integrase_recombinase_N"/>
</dbReference>
<dbReference type="CDD" id="cd00397">
    <property type="entry name" value="DNA_BRE_C"/>
    <property type="match status" value="1"/>
</dbReference>
<evidence type="ECO:0000259" key="6">
    <source>
        <dbReference type="PROSITE" id="PS51898"/>
    </source>
</evidence>
<dbReference type="GeneID" id="82853066"/>
<dbReference type="Pfam" id="PF00589">
    <property type="entry name" value="Phage_integrase"/>
    <property type="match status" value="1"/>
</dbReference>
<evidence type="ECO:0000256" key="5">
    <source>
        <dbReference type="PROSITE-ProRule" id="PRU01248"/>
    </source>
</evidence>
<dbReference type="Gene3D" id="1.10.443.10">
    <property type="entry name" value="Intergrase catalytic core"/>
    <property type="match status" value="1"/>
</dbReference>
<dbReference type="PROSITE" id="PS51898">
    <property type="entry name" value="TYR_RECOMBINASE"/>
    <property type="match status" value="1"/>
</dbReference>
<dbReference type="SUPFAM" id="SSF56349">
    <property type="entry name" value="DNA breaking-rejoining enzymes"/>
    <property type="match status" value="1"/>
</dbReference>
<proteinExistence type="inferred from homology"/>
<reference evidence="8 9" key="1">
    <citation type="submission" date="2019-01" db="EMBL/GenBank/DDBJ databases">
        <title>Genome sequence of Bacillus glycinifermentans SRCM103574.</title>
        <authorList>
            <person name="Kong H.-J."/>
            <person name="Jeong S.-Y."/>
            <person name="Jeong D.-Y."/>
        </authorList>
    </citation>
    <scope>NUCLEOTIDE SEQUENCE [LARGE SCALE GENOMIC DNA]</scope>
    <source>
        <strain evidence="8 9">SRCM103574</strain>
    </source>
</reference>
<accession>A0AAJ3YXT6</accession>
<dbReference type="Proteomes" id="UP000288675">
    <property type="component" value="Chromosome"/>
</dbReference>
<dbReference type="AlphaFoldDB" id="A0AAJ3YXT6"/>
<keyword evidence="3 5" id="KW-0238">DNA-binding</keyword>
<dbReference type="PANTHER" id="PTHR30349">
    <property type="entry name" value="PHAGE INTEGRASE-RELATED"/>
    <property type="match status" value="1"/>
</dbReference>
<dbReference type="Gene3D" id="1.10.150.130">
    <property type="match status" value="1"/>
</dbReference>
<evidence type="ECO:0000313" key="8">
    <source>
        <dbReference type="EMBL" id="QAT65269.1"/>
    </source>
</evidence>
<keyword evidence="4" id="KW-0233">DNA recombination</keyword>
<evidence type="ECO:0000256" key="2">
    <source>
        <dbReference type="ARBA" id="ARBA00022908"/>
    </source>
</evidence>
<protein>
    <submittedName>
        <fullName evidence="8">Integrase</fullName>
    </submittedName>
</protein>
<dbReference type="PANTHER" id="PTHR30349:SF64">
    <property type="entry name" value="PROPHAGE INTEGRASE INTD-RELATED"/>
    <property type="match status" value="1"/>
</dbReference>
<dbReference type="InterPro" id="IPR011010">
    <property type="entry name" value="DNA_brk_join_enz"/>
</dbReference>
<evidence type="ECO:0000256" key="3">
    <source>
        <dbReference type="ARBA" id="ARBA00023125"/>
    </source>
</evidence>
<dbReference type="InterPro" id="IPR002104">
    <property type="entry name" value="Integrase_catalytic"/>
</dbReference>
<sequence length="366" mass="42541">MGAQVKSIREYSVFNDILTYLREKDTESLAGNVKGFDRKQKKKSKYGLQSNTAINYLGDIKQFFRFYCKTEIEFLKEEHLSFKRSDVLAFKHHLAQKGLANTTINRKIAALKSLHSELKRLYPEFVDDDAFYKIKRSPEIKRTRANTSQIQAEMICENMFIYEKQKPLLKKLFGGFLLRSSFRISAALDVRWCDFEVSSENPDWFIVTVIDKGAKLRTTGIHRVFYEQLLALKSEETKDTDRVFEGLSEDAFRESLKRALKRLGIPEEKGIVPHSFRGVGITEVFEATGKDYRAAMKQADHSRFDTTLRYLNDNKDISQTAGIIMDEELDVSILKDITKEEFLRFFEQCDKQTLRKALHFFAVKPL</sequence>
<evidence type="ECO:0000256" key="1">
    <source>
        <dbReference type="ARBA" id="ARBA00008857"/>
    </source>
</evidence>
<dbReference type="GO" id="GO:0006310">
    <property type="term" value="P:DNA recombination"/>
    <property type="evidence" value="ECO:0007669"/>
    <property type="project" value="UniProtKB-KW"/>
</dbReference>
<organism evidence="8 9">
    <name type="scientific">Bacillus glycinifermentans</name>
    <dbReference type="NCBI Taxonomy" id="1664069"/>
    <lineage>
        <taxon>Bacteria</taxon>
        <taxon>Bacillati</taxon>
        <taxon>Bacillota</taxon>
        <taxon>Bacilli</taxon>
        <taxon>Bacillales</taxon>
        <taxon>Bacillaceae</taxon>
        <taxon>Bacillus</taxon>
    </lineage>
</organism>
<dbReference type="EMBL" id="CP035232">
    <property type="protein sequence ID" value="QAT65269.1"/>
    <property type="molecule type" value="Genomic_DNA"/>
</dbReference>